<dbReference type="EMBL" id="NKCI01000119">
    <property type="protein sequence ID" value="RSL53730.1"/>
    <property type="molecule type" value="Genomic_DNA"/>
</dbReference>
<accession>A0A428PL49</accession>
<evidence type="ECO:0000256" key="1">
    <source>
        <dbReference type="SAM" id="MobiDB-lite"/>
    </source>
</evidence>
<evidence type="ECO:0000313" key="2">
    <source>
        <dbReference type="EMBL" id="RSL53730.1"/>
    </source>
</evidence>
<reference evidence="2 3" key="1">
    <citation type="submission" date="2017-06" db="EMBL/GenBank/DDBJ databases">
        <title>Comparative genomic analysis of Ambrosia Fusariam Clade fungi.</title>
        <authorList>
            <person name="Stajich J.E."/>
            <person name="Carrillo J."/>
            <person name="Kijimoto T."/>
            <person name="Eskalen A."/>
            <person name="O'Donnell K."/>
            <person name="Kasson M."/>
        </authorList>
    </citation>
    <scope>NUCLEOTIDE SEQUENCE [LARGE SCALE GENOMIC DNA]</scope>
    <source>
        <strain evidence="2 3">NRRL62584</strain>
    </source>
</reference>
<gene>
    <name evidence="2" type="ORF">CEP54_010231</name>
</gene>
<protein>
    <submittedName>
        <fullName evidence="2">Uncharacterized protein</fullName>
    </submittedName>
</protein>
<feature type="region of interest" description="Disordered" evidence="1">
    <location>
        <begin position="609"/>
        <end position="629"/>
    </location>
</feature>
<dbReference type="Proteomes" id="UP000288168">
    <property type="component" value="Unassembled WGS sequence"/>
</dbReference>
<dbReference type="AlphaFoldDB" id="A0A428PL49"/>
<proteinExistence type="predicted"/>
<organism evidence="2 3">
    <name type="scientific">Fusarium duplospermum</name>
    <dbReference type="NCBI Taxonomy" id="1325734"/>
    <lineage>
        <taxon>Eukaryota</taxon>
        <taxon>Fungi</taxon>
        <taxon>Dikarya</taxon>
        <taxon>Ascomycota</taxon>
        <taxon>Pezizomycotina</taxon>
        <taxon>Sordariomycetes</taxon>
        <taxon>Hypocreomycetidae</taxon>
        <taxon>Hypocreales</taxon>
        <taxon>Nectriaceae</taxon>
        <taxon>Fusarium</taxon>
        <taxon>Fusarium solani species complex</taxon>
    </lineage>
</organism>
<name>A0A428PL49_9HYPO</name>
<keyword evidence="3" id="KW-1185">Reference proteome</keyword>
<sequence>MSSDANLLALPYELREQIFRHYFKLDRGYFYDGESEKLVTADGQPIDLSLMYTCHSIANNTKHIPLSVNTITFSTVYREDWRERAGGLAYILKCHNRLQADMVYHLLGFVTPEMYSQIGLKFPQSMPNIREELTTELQFHEQTNWRYERLFSHVLEMRLRPADDHRGILNYTLFDRFQWKLGPTHSSILGAAAYTLSLLAEKHPAEFAELIDKALPGWTDSHSPDEFFHLTFDPWAIPSLSELVETADQLQAYRFWECLGTWHHNRDDLDTWHPHRDNEDTGNRYRQKLYFSAAAVAIRFLNQLPETRRLQIRNIIINEDRLAVGWSEGHILGLIPFCRENPGLRVKQRVNLWRNLLLRMHIPRPIDAIRLAELGHSGDNDQKVYLYHINSALASWAFHVMEVMDEGMPAGTFSFVLEGDPDLNLSSEVFDTQVHPTVAWLKAYAECSSQGLFPQPYEDIFYFSTAAYLKAMELLINGAPFLQINFNVGQPWDYKKLAETHQDLPQSAWRAKYCGFSPAFDVSSPTLDWISIKLEFLEMQTESDYLESAHIFCKREKKRLRRLRRRSARIEEAEVEDDTEAGQTMRTLFGDVHKAPPCMTRFEKRMHRKERRAQKAAASASDQTQTDLTDIGDMESTIFGDFFEPRTGLWWW</sequence>
<comment type="caution">
    <text evidence="2">The sequence shown here is derived from an EMBL/GenBank/DDBJ whole genome shotgun (WGS) entry which is preliminary data.</text>
</comment>
<dbReference type="OrthoDB" id="5062850at2759"/>
<evidence type="ECO:0000313" key="3">
    <source>
        <dbReference type="Proteomes" id="UP000288168"/>
    </source>
</evidence>